<evidence type="ECO:0000256" key="1">
    <source>
        <dbReference type="SAM" id="MobiDB-lite"/>
    </source>
</evidence>
<feature type="compositionally biased region" description="Basic and acidic residues" evidence="1">
    <location>
        <begin position="1"/>
        <end position="11"/>
    </location>
</feature>
<reference evidence="3" key="2">
    <citation type="journal article" date="2013" name="Nat. Commun.">
        <title>Genome of the Chinese tree shrew.</title>
        <authorList>
            <person name="Fan Y."/>
            <person name="Huang Z.Y."/>
            <person name="Cao C.C."/>
            <person name="Chen C.S."/>
            <person name="Chen Y.X."/>
            <person name="Fan D.D."/>
            <person name="He J."/>
            <person name="Hou H.L."/>
            <person name="Hu L."/>
            <person name="Hu X.T."/>
            <person name="Jiang X.T."/>
            <person name="Lai R."/>
            <person name="Lang Y.S."/>
            <person name="Liang B."/>
            <person name="Liao S.G."/>
            <person name="Mu D."/>
            <person name="Ma Y.Y."/>
            <person name="Niu Y.Y."/>
            <person name="Sun X.Q."/>
            <person name="Xia J.Q."/>
            <person name="Xiao J."/>
            <person name="Xiong Z.Q."/>
            <person name="Xu L."/>
            <person name="Yang L."/>
            <person name="Zhang Y."/>
            <person name="Zhao W."/>
            <person name="Zhao X.D."/>
            <person name="Zheng Y.T."/>
            <person name="Zhou J.M."/>
            <person name="Zhu Y.B."/>
            <person name="Zhang G.J."/>
            <person name="Wang J."/>
            <person name="Yao Y.G."/>
        </authorList>
    </citation>
    <scope>NUCLEOTIDE SEQUENCE [LARGE SCALE GENOMIC DNA]</scope>
</reference>
<accession>L9L565</accession>
<dbReference type="Proteomes" id="UP000011518">
    <property type="component" value="Unassembled WGS sequence"/>
</dbReference>
<dbReference type="AlphaFoldDB" id="L9L565"/>
<feature type="compositionally biased region" description="Basic and acidic residues" evidence="1">
    <location>
        <begin position="95"/>
        <end position="115"/>
    </location>
</feature>
<evidence type="ECO:0000313" key="3">
    <source>
        <dbReference type="Proteomes" id="UP000011518"/>
    </source>
</evidence>
<protein>
    <submittedName>
        <fullName evidence="2">Uncharacterized protein</fullName>
    </submittedName>
</protein>
<feature type="region of interest" description="Disordered" evidence="1">
    <location>
        <begin position="1"/>
        <end position="24"/>
    </location>
</feature>
<keyword evidence="3" id="KW-1185">Reference proteome</keyword>
<sequence>MKATEGTEGRQGRGGPHTRVSSGSRCTYCRDYKHTEPGLAWQHLSCGLSLAPRRNLTRLALGPPGQPGTEEGIFRDFRPTAVMEVTLPGPTFQVERPDDWRLGKKDKPGVERTEGDLAGIQSQRSRSQSKGIFR</sequence>
<name>L9L565_TUPCH</name>
<feature type="region of interest" description="Disordered" evidence="1">
    <location>
        <begin position="91"/>
        <end position="134"/>
    </location>
</feature>
<evidence type="ECO:0000313" key="2">
    <source>
        <dbReference type="EMBL" id="ELW70103.1"/>
    </source>
</evidence>
<dbReference type="EMBL" id="KB320506">
    <property type="protein sequence ID" value="ELW70103.1"/>
    <property type="molecule type" value="Genomic_DNA"/>
</dbReference>
<gene>
    <name evidence="2" type="ORF">TREES_T100001465</name>
</gene>
<reference evidence="3" key="1">
    <citation type="submission" date="2012-07" db="EMBL/GenBank/DDBJ databases">
        <title>Genome of the Chinese tree shrew, a rising model animal genetically related to primates.</title>
        <authorList>
            <person name="Zhang G."/>
            <person name="Fan Y."/>
            <person name="Yao Y."/>
            <person name="Huang Z."/>
        </authorList>
    </citation>
    <scope>NUCLEOTIDE SEQUENCE [LARGE SCALE GENOMIC DNA]</scope>
</reference>
<dbReference type="InParanoid" id="L9L565"/>
<proteinExistence type="predicted"/>
<feature type="compositionally biased region" description="Polar residues" evidence="1">
    <location>
        <begin position="120"/>
        <end position="134"/>
    </location>
</feature>
<organism evidence="2 3">
    <name type="scientific">Tupaia chinensis</name>
    <name type="common">Chinese tree shrew</name>
    <name type="synonym">Tupaia belangeri chinensis</name>
    <dbReference type="NCBI Taxonomy" id="246437"/>
    <lineage>
        <taxon>Eukaryota</taxon>
        <taxon>Metazoa</taxon>
        <taxon>Chordata</taxon>
        <taxon>Craniata</taxon>
        <taxon>Vertebrata</taxon>
        <taxon>Euteleostomi</taxon>
        <taxon>Mammalia</taxon>
        <taxon>Eutheria</taxon>
        <taxon>Euarchontoglires</taxon>
        <taxon>Scandentia</taxon>
        <taxon>Tupaiidae</taxon>
        <taxon>Tupaia</taxon>
    </lineage>
</organism>